<keyword evidence="4" id="KW-0378">Hydrolase</keyword>
<dbReference type="PANTHER" id="PTHR43806">
    <property type="entry name" value="PEPTIDASE S8"/>
    <property type="match status" value="1"/>
</dbReference>
<keyword evidence="5" id="KW-0720">Serine protease</keyword>
<dbReference type="PANTHER" id="PTHR43806:SF11">
    <property type="entry name" value="CEREVISIN-RELATED"/>
    <property type="match status" value="1"/>
</dbReference>
<protein>
    <submittedName>
        <fullName evidence="8">Subtilisin-like protein</fullName>
    </submittedName>
</protein>
<keyword evidence="2" id="KW-0645">Protease</keyword>
<evidence type="ECO:0000256" key="7">
    <source>
        <dbReference type="PROSITE-ProRule" id="PRU01240"/>
    </source>
</evidence>
<keyword evidence="9" id="KW-1185">Reference proteome</keyword>
<dbReference type="PROSITE" id="PS51892">
    <property type="entry name" value="SUBTILASE"/>
    <property type="match status" value="1"/>
</dbReference>
<dbReference type="AlphaFoldDB" id="A0A319F7L3"/>
<evidence type="ECO:0000256" key="4">
    <source>
        <dbReference type="ARBA" id="ARBA00022801"/>
    </source>
</evidence>
<comment type="caution">
    <text evidence="7">Lacks conserved residue(s) required for the propagation of feature annotation.</text>
</comment>
<sequence length="219" mass="24199">VRVAILNSGLELSEEDKGLYNYSPKLQYQSWVENDPQSEWRDDSGYGTHLTTLLRENAPHAAIYMARVFDHRENLDKFQDQIAAAIRHAVDVWKVDIIVMPWGFSNTQHNPIYPAIKHAASQDVIMLAAASDTDIWPGIQWPASDPHVICVHSGSRNGKSSDFTPCAEENRGIIVLGESIQSAWPPALGEPGNRKTLSSTSCAVMLAAAIFAALLDYAR</sequence>
<dbReference type="GO" id="GO:0004252">
    <property type="term" value="F:serine-type endopeptidase activity"/>
    <property type="evidence" value="ECO:0007669"/>
    <property type="project" value="InterPro"/>
</dbReference>
<dbReference type="Gene3D" id="3.40.50.200">
    <property type="entry name" value="Peptidase S8/S53 domain"/>
    <property type="match status" value="1"/>
</dbReference>
<dbReference type="SUPFAM" id="SSF52743">
    <property type="entry name" value="Subtilisin-like"/>
    <property type="match status" value="1"/>
</dbReference>
<dbReference type="Proteomes" id="UP000248423">
    <property type="component" value="Unassembled WGS sequence"/>
</dbReference>
<evidence type="ECO:0000256" key="3">
    <source>
        <dbReference type="ARBA" id="ARBA00022729"/>
    </source>
</evidence>
<proteinExistence type="inferred from homology"/>
<feature type="non-terminal residue" evidence="8">
    <location>
        <position position="1"/>
    </location>
</feature>
<dbReference type="CDD" id="cd00306">
    <property type="entry name" value="Peptidases_S8_S53"/>
    <property type="match status" value="1"/>
</dbReference>
<evidence type="ECO:0000313" key="9">
    <source>
        <dbReference type="Proteomes" id="UP000248423"/>
    </source>
</evidence>
<evidence type="ECO:0000256" key="1">
    <source>
        <dbReference type="ARBA" id="ARBA00011073"/>
    </source>
</evidence>
<organism evidence="8 9">
    <name type="scientific">Aspergillus sclerotiicarbonarius (strain CBS 121057 / IBT 28362)</name>
    <dbReference type="NCBI Taxonomy" id="1448318"/>
    <lineage>
        <taxon>Eukaryota</taxon>
        <taxon>Fungi</taxon>
        <taxon>Dikarya</taxon>
        <taxon>Ascomycota</taxon>
        <taxon>Pezizomycotina</taxon>
        <taxon>Eurotiomycetes</taxon>
        <taxon>Eurotiomycetidae</taxon>
        <taxon>Eurotiales</taxon>
        <taxon>Aspergillaceae</taxon>
        <taxon>Aspergillus</taxon>
        <taxon>Aspergillus subgen. Circumdati</taxon>
    </lineage>
</organism>
<gene>
    <name evidence="8" type="ORF">BO78DRAFT_271186</name>
</gene>
<feature type="non-terminal residue" evidence="8">
    <location>
        <position position="219"/>
    </location>
</feature>
<accession>A0A319F7L3</accession>
<dbReference type="EMBL" id="KZ826415">
    <property type="protein sequence ID" value="PYI01473.1"/>
    <property type="molecule type" value="Genomic_DNA"/>
</dbReference>
<evidence type="ECO:0000256" key="2">
    <source>
        <dbReference type="ARBA" id="ARBA00022670"/>
    </source>
</evidence>
<keyword evidence="6" id="KW-0865">Zymogen</keyword>
<name>A0A319F7L3_ASPSB</name>
<evidence type="ECO:0000256" key="6">
    <source>
        <dbReference type="ARBA" id="ARBA00023145"/>
    </source>
</evidence>
<dbReference type="GO" id="GO:0006508">
    <property type="term" value="P:proteolysis"/>
    <property type="evidence" value="ECO:0007669"/>
    <property type="project" value="UniProtKB-KW"/>
</dbReference>
<comment type="similarity">
    <text evidence="1 7">Belongs to the peptidase S8 family.</text>
</comment>
<keyword evidence="3" id="KW-0732">Signal</keyword>
<dbReference type="VEuPathDB" id="FungiDB:BO78DRAFT_271186"/>
<dbReference type="STRING" id="1448318.A0A319F7L3"/>
<dbReference type="InterPro" id="IPR050131">
    <property type="entry name" value="Peptidase_S8_subtilisin-like"/>
</dbReference>
<dbReference type="InterPro" id="IPR036852">
    <property type="entry name" value="Peptidase_S8/S53_dom_sf"/>
</dbReference>
<reference evidence="8 9" key="1">
    <citation type="submission" date="2018-02" db="EMBL/GenBank/DDBJ databases">
        <title>The genomes of Aspergillus section Nigri reveals drivers in fungal speciation.</title>
        <authorList>
            <consortium name="DOE Joint Genome Institute"/>
            <person name="Vesth T.C."/>
            <person name="Nybo J."/>
            <person name="Theobald S."/>
            <person name="Brandl J."/>
            <person name="Frisvad J.C."/>
            <person name="Nielsen K.F."/>
            <person name="Lyhne E.K."/>
            <person name="Kogle M.E."/>
            <person name="Kuo A."/>
            <person name="Riley R."/>
            <person name="Clum A."/>
            <person name="Nolan M."/>
            <person name="Lipzen A."/>
            <person name="Salamov A."/>
            <person name="Henrissat B."/>
            <person name="Wiebenga A."/>
            <person name="De vries R.P."/>
            <person name="Grigoriev I.V."/>
            <person name="Mortensen U.H."/>
            <person name="Andersen M.R."/>
            <person name="Baker S.E."/>
        </authorList>
    </citation>
    <scope>NUCLEOTIDE SEQUENCE [LARGE SCALE GENOMIC DNA]</scope>
    <source>
        <strain evidence="8 9">CBS 121057</strain>
    </source>
</reference>
<dbReference type="OrthoDB" id="206201at2759"/>
<evidence type="ECO:0000256" key="5">
    <source>
        <dbReference type="ARBA" id="ARBA00022825"/>
    </source>
</evidence>
<evidence type="ECO:0000313" key="8">
    <source>
        <dbReference type="EMBL" id="PYI01473.1"/>
    </source>
</evidence>